<keyword evidence="8 12" id="KW-0862">Zinc</keyword>
<comment type="catalytic activity">
    <reaction evidence="12">
        <text>2,5-diamino-6-hydroxy-4-(5-phosphoribosylamino)-pyrimidine + H2O + H(+) = 5-amino-6-(5-phospho-D-ribosylamino)uracil + NH4(+)</text>
        <dbReference type="Rhea" id="RHEA:21868"/>
        <dbReference type="ChEBI" id="CHEBI:15377"/>
        <dbReference type="ChEBI" id="CHEBI:15378"/>
        <dbReference type="ChEBI" id="CHEBI:28938"/>
        <dbReference type="ChEBI" id="CHEBI:58453"/>
        <dbReference type="ChEBI" id="CHEBI:58614"/>
        <dbReference type="EC" id="3.5.4.26"/>
    </reaction>
</comment>
<keyword evidence="9 12" id="KW-0521">NADP</keyword>
<feature type="binding site" evidence="15">
    <location>
        <position position="51"/>
    </location>
    <ligand>
        <name>Zn(2+)</name>
        <dbReference type="ChEBI" id="CHEBI:29105"/>
        <note>catalytic</note>
    </ligand>
</feature>
<evidence type="ECO:0000256" key="3">
    <source>
        <dbReference type="ARBA" id="ARBA00004910"/>
    </source>
</evidence>
<organism evidence="17 18">
    <name type="scientific">Muriicola jejuensis</name>
    <dbReference type="NCBI Taxonomy" id="504488"/>
    <lineage>
        <taxon>Bacteria</taxon>
        <taxon>Pseudomonadati</taxon>
        <taxon>Bacteroidota</taxon>
        <taxon>Flavobacteriia</taxon>
        <taxon>Flavobacteriales</taxon>
        <taxon>Flavobacteriaceae</taxon>
        <taxon>Muriicola</taxon>
    </lineage>
</organism>
<evidence type="ECO:0000259" key="16">
    <source>
        <dbReference type="PROSITE" id="PS51747"/>
    </source>
</evidence>
<gene>
    <name evidence="17" type="primary">ribD</name>
    <name evidence="17" type="ORF">GWK09_11030</name>
</gene>
<evidence type="ECO:0000256" key="13">
    <source>
        <dbReference type="PIRSR" id="PIRSR006769-1"/>
    </source>
</evidence>
<evidence type="ECO:0000256" key="15">
    <source>
        <dbReference type="PIRSR" id="PIRSR006769-3"/>
    </source>
</evidence>
<dbReference type="InterPro" id="IPR050765">
    <property type="entry name" value="Riboflavin_Biosynth_HTPR"/>
</dbReference>
<feature type="binding site" evidence="15">
    <location>
        <position position="78"/>
    </location>
    <ligand>
        <name>Zn(2+)</name>
        <dbReference type="ChEBI" id="CHEBI:29105"/>
        <note>catalytic</note>
    </ligand>
</feature>
<feature type="binding site" evidence="14">
    <location>
        <position position="157"/>
    </location>
    <ligand>
        <name>NADP(+)</name>
        <dbReference type="ChEBI" id="CHEBI:58349"/>
    </ligand>
</feature>
<evidence type="ECO:0000256" key="9">
    <source>
        <dbReference type="ARBA" id="ARBA00022857"/>
    </source>
</evidence>
<feature type="binding site" evidence="15">
    <location>
        <position position="87"/>
    </location>
    <ligand>
        <name>Zn(2+)</name>
        <dbReference type="ChEBI" id="CHEBI:29105"/>
        <note>catalytic</note>
    </ligand>
</feature>
<feature type="binding site" evidence="14">
    <location>
        <position position="209"/>
    </location>
    <ligand>
        <name>NADP(+)</name>
        <dbReference type="ChEBI" id="CHEBI:58349"/>
    </ligand>
</feature>
<keyword evidence="12 17" id="KW-0378">Hydrolase</keyword>
<keyword evidence="11" id="KW-0511">Multifunctional enzyme</keyword>
<evidence type="ECO:0000256" key="11">
    <source>
        <dbReference type="ARBA" id="ARBA00023268"/>
    </source>
</evidence>
<dbReference type="SUPFAM" id="SSF53597">
    <property type="entry name" value="Dihydrofolate reductase-like"/>
    <property type="match status" value="1"/>
</dbReference>
<proteinExistence type="inferred from homology"/>
<dbReference type="EC" id="1.1.1.193" evidence="12"/>
<dbReference type="GO" id="GO:0008703">
    <property type="term" value="F:5-amino-6-(5-phosphoribosylamino)uracil reductase activity"/>
    <property type="evidence" value="ECO:0007669"/>
    <property type="project" value="UniProtKB-EC"/>
</dbReference>
<name>A0A6P0UIY4_9FLAO</name>
<evidence type="ECO:0000313" key="18">
    <source>
        <dbReference type="Proteomes" id="UP000468443"/>
    </source>
</evidence>
<dbReference type="GO" id="GO:0008270">
    <property type="term" value="F:zinc ion binding"/>
    <property type="evidence" value="ECO:0007669"/>
    <property type="project" value="InterPro"/>
</dbReference>
<evidence type="ECO:0000256" key="7">
    <source>
        <dbReference type="ARBA" id="ARBA00022723"/>
    </source>
</evidence>
<dbReference type="Gene3D" id="3.40.430.10">
    <property type="entry name" value="Dihydrofolate Reductase, subunit A"/>
    <property type="match status" value="1"/>
</dbReference>
<feature type="binding site" evidence="14">
    <location>
        <begin position="295"/>
        <end position="301"/>
    </location>
    <ligand>
        <name>NADP(+)</name>
        <dbReference type="ChEBI" id="CHEBI:58349"/>
    </ligand>
</feature>
<evidence type="ECO:0000256" key="6">
    <source>
        <dbReference type="ARBA" id="ARBA00022619"/>
    </source>
</evidence>
<feature type="domain" description="CMP/dCMP-type deaminase" evidence="16">
    <location>
        <begin position="2"/>
        <end position="126"/>
    </location>
</feature>
<comment type="pathway">
    <text evidence="2 12">Cofactor biosynthesis; riboflavin biosynthesis; 5-amino-6-(D-ribitylamino)uracil from GTP: step 2/4.</text>
</comment>
<reference evidence="17 18" key="1">
    <citation type="submission" date="2020-01" db="EMBL/GenBank/DDBJ databases">
        <title>Muriicola jejuensis KCTC 22299.</title>
        <authorList>
            <person name="Wang G."/>
        </authorList>
    </citation>
    <scope>NUCLEOTIDE SEQUENCE [LARGE SCALE GENOMIC DNA]</scope>
    <source>
        <strain evidence="17 18">KCTC 22299</strain>
    </source>
</reference>
<feature type="binding site" evidence="14">
    <location>
        <position position="179"/>
    </location>
    <ligand>
        <name>NADP(+)</name>
        <dbReference type="ChEBI" id="CHEBI:58349"/>
    </ligand>
</feature>
<comment type="cofactor">
    <cofactor evidence="12 15">
        <name>Zn(2+)</name>
        <dbReference type="ChEBI" id="CHEBI:29105"/>
    </cofactor>
    <text evidence="12 15">Binds 1 zinc ion.</text>
</comment>
<keyword evidence="6 12" id="KW-0686">Riboflavin biosynthesis</keyword>
<dbReference type="InterPro" id="IPR004794">
    <property type="entry name" value="Eubact_RibD"/>
</dbReference>
<dbReference type="Proteomes" id="UP000468443">
    <property type="component" value="Unassembled WGS sequence"/>
</dbReference>
<evidence type="ECO:0000256" key="12">
    <source>
        <dbReference type="PIRNR" id="PIRNR006769"/>
    </source>
</evidence>
<feature type="binding site" evidence="14">
    <location>
        <position position="216"/>
    </location>
    <ligand>
        <name>substrate</name>
    </ligand>
</feature>
<evidence type="ECO:0000256" key="8">
    <source>
        <dbReference type="ARBA" id="ARBA00022833"/>
    </source>
</evidence>
<comment type="similarity">
    <text evidence="4 12">In the N-terminal section; belongs to the cytidine and deoxycytidylate deaminase family.</text>
</comment>
<dbReference type="SUPFAM" id="SSF53927">
    <property type="entry name" value="Cytidine deaminase-like"/>
    <property type="match status" value="1"/>
</dbReference>
<dbReference type="CDD" id="cd01284">
    <property type="entry name" value="Riboflavin_deaminase-reductase"/>
    <property type="match status" value="1"/>
</dbReference>
<protein>
    <recommendedName>
        <fullName evidence="12">Riboflavin biosynthesis protein RibD</fullName>
    </recommendedName>
    <domain>
        <recommendedName>
            <fullName evidence="12">Diaminohydroxyphosphoribosylaminopyrimidine deaminase</fullName>
            <shortName evidence="12">DRAP deaminase</shortName>
            <ecNumber evidence="12">3.5.4.26</ecNumber>
        </recommendedName>
        <alternativeName>
            <fullName evidence="12">Riboflavin-specific deaminase</fullName>
        </alternativeName>
    </domain>
    <domain>
        <recommendedName>
            <fullName evidence="12">5-amino-6-(5-phosphoribosylamino)uracil reductase</fullName>
            <ecNumber evidence="12">1.1.1.193</ecNumber>
        </recommendedName>
        <alternativeName>
            <fullName evidence="12">HTP reductase</fullName>
        </alternativeName>
    </domain>
</protein>
<dbReference type="InterPro" id="IPR016192">
    <property type="entry name" value="APOBEC/CMP_deaminase_Zn-bd"/>
</dbReference>
<dbReference type="EC" id="3.5.4.26" evidence="12"/>
<dbReference type="UniPathway" id="UPA00275">
    <property type="reaction ID" value="UER00401"/>
</dbReference>
<dbReference type="InterPro" id="IPR016193">
    <property type="entry name" value="Cytidine_deaminase-like"/>
</dbReference>
<comment type="catalytic activity">
    <reaction evidence="12">
        <text>5-amino-6-(5-phospho-D-ribitylamino)uracil + NADP(+) = 5-amino-6-(5-phospho-D-ribosylamino)uracil + NADPH + H(+)</text>
        <dbReference type="Rhea" id="RHEA:17845"/>
        <dbReference type="ChEBI" id="CHEBI:15378"/>
        <dbReference type="ChEBI" id="CHEBI:57783"/>
        <dbReference type="ChEBI" id="CHEBI:58349"/>
        <dbReference type="ChEBI" id="CHEBI:58421"/>
        <dbReference type="ChEBI" id="CHEBI:58453"/>
        <dbReference type="EC" id="1.1.1.193"/>
    </reaction>
</comment>
<dbReference type="PROSITE" id="PS51747">
    <property type="entry name" value="CYT_DCMP_DEAMINASES_2"/>
    <property type="match status" value="1"/>
</dbReference>
<dbReference type="InterPro" id="IPR002734">
    <property type="entry name" value="RibDG_C"/>
</dbReference>
<dbReference type="EMBL" id="JAABOP010000003">
    <property type="protein sequence ID" value="NER11053.1"/>
    <property type="molecule type" value="Genomic_DNA"/>
</dbReference>
<evidence type="ECO:0000256" key="1">
    <source>
        <dbReference type="ARBA" id="ARBA00002151"/>
    </source>
</evidence>
<comment type="similarity">
    <text evidence="5 12">In the C-terminal section; belongs to the HTP reductase family.</text>
</comment>
<dbReference type="GO" id="GO:0008835">
    <property type="term" value="F:diaminohydroxyphosphoribosylaminopyrimidine deaminase activity"/>
    <property type="evidence" value="ECO:0007669"/>
    <property type="project" value="UniProtKB-EC"/>
</dbReference>
<dbReference type="Gene3D" id="3.40.140.10">
    <property type="entry name" value="Cytidine Deaminase, domain 2"/>
    <property type="match status" value="1"/>
</dbReference>
<comment type="function">
    <text evidence="1 12">Converts 2,5-diamino-6-(ribosylamino)-4(3h)-pyrimidinone 5'-phosphate into 5-amino-6-(ribosylamino)-2,4(1h,3h)-pyrimidinedione 5'-phosphate.</text>
</comment>
<dbReference type="GO" id="GO:0009231">
    <property type="term" value="P:riboflavin biosynthetic process"/>
    <property type="evidence" value="ECO:0007669"/>
    <property type="project" value="UniProtKB-UniPathway"/>
</dbReference>
<keyword evidence="10 12" id="KW-0560">Oxidoreductase</keyword>
<dbReference type="PANTHER" id="PTHR38011:SF7">
    <property type="entry name" value="2,5-DIAMINO-6-RIBOSYLAMINO-4(3H)-PYRIMIDINONE 5'-PHOSPHATE REDUCTASE"/>
    <property type="match status" value="1"/>
</dbReference>
<evidence type="ECO:0000256" key="2">
    <source>
        <dbReference type="ARBA" id="ARBA00004882"/>
    </source>
</evidence>
<evidence type="ECO:0000256" key="4">
    <source>
        <dbReference type="ARBA" id="ARBA00005259"/>
    </source>
</evidence>
<evidence type="ECO:0000256" key="14">
    <source>
        <dbReference type="PIRSR" id="PIRSR006769-2"/>
    </source>
</evidence>
<feature type="active site" description="Proton donor" evidence="13">
    <location>
        <position position="53"/>
    </location>
</feature>
<evidence type="ECO:0000256" key="10">
    <source>
        <dbReference type="ARBA" id="ARBA00023002"/>
    </source>
</evidence>
<dbReference type="PANTHER" id="PTHR38011">
    <property type="entry name" value="DIHYDROFOLATE REDUCTASE FAMILY PROTEIN (AFU_ORTHOLOGUE AFUA_8G06820)"/>
    <property type="match status" value="1"/>
</dbReference>
<evidence type="ECO:0000256" key="5">
    <source>
        <dbReference type="ARBA" id="ARBA00007417"/>
    </source>
</evidence>
<dbReference type="InterPro" id="IPR002125">
    <property type="entry name" value="CMP_dCMP_dom"/>
</dbReference>
<comment type="caution">
    <text evidence="17">The sequence shown here is derived from an EMBL/GenBank/DDBJ whole genome shotgun (WGS) entry which is preliminary data.</text>
</comment>
<dbReference type="AlphaFoldDB" id="A0A6P0UIY4"/>
<feature type="binding site" evidence="14">
    <location>
        <position position="213"/>
    </location>
    <ligand>
        <name>substrate</name>
    </ligand>
</feature>
<dbReference type="PIRSF" id="PIRSF006769">
    <property type="entry name" value="RibD"/>
    <property type="match status" value="1"/>
</dbReference>
<dbReference type="Pfam" id="PF00383">
    <property type="entry name" value="dCMP_cyt_deam_1"/>
    <property type="match status" value="1"/>
</dbReference>
<feature type="binding site" evidence="14">
    <location>
        <position position="193"/>
    </location>
    <ligand>
        <name>substrate</name>
    </ligand>
</feature>
<feature type="binding site" evidence="14">
    <location>
        <position position="205"/>
    </location>
    <ligand>
        <name>NADP(+)</name>
        <dbReference type="ChEBI" id="CHEBI:58349"/>
    </ligand>
</feature>
<keyword evidence="18" id="KW-1185">Reference proteome</keyword>
<comment type="pathway">
    <text evidence="3 12">Cofactor biosynthesis; riboflavin biosynthesis; 5-amino-6-(D-ribitylamino)uracil from GTP: step 3/4.</text>
</comment>
<dbReference type="NCBIfam" id="TIGR00326">
    <property type="entry name" value="eubact_ribD"/>
    <property type="match status" value="1"/>
</dbReference>
<feature type="binding site" evidence="14">
    <location>
        <position position="293"/>
    </location>
    <ligand>
        <name>substrate</name>
    </ligand>
</feature>
<accession>A0A6P0UIY4</accession>
<dbReference type="InterPro" id="IPR024072">
    <property type="entry name" value="DHFR-like_dom_sf"/>
</dbReference>
<evidence type="ECO:0000313" key="17">
    <source>
        <dbReference type="EMBL" id="NER11053.1"/>
    </source>
</evidence>
<sequence>MKIQEKYILRCIELGKNGLGTTAPNPMVGCVITAGERIIGEGFTSPYGGPHAEVNAIHSVSHPELLKEATLYVSLEPCAHHGKTPPCTDLIIGSGIPRVVIGIKDPHSKVAGKGIAKLKAAGVEVVCPVLERECREHHKRFLTFMEKKRPYVILKWAESADGFIAPEKELREGEPEPFWISDRYSRQLVHQWRTEEQAILVGTTTAVEDNPRLTPRHWAGKAPLRVVVDRQLKIPQEYHLYDGTAPTVFLTETNQLPEPREGIHYEKIDFSGNLALQVCERLHELEVQSVIVEGGRKTLCSFIKAGFWDEARIFTGRFPLKNGLKSPEIEGKEVSRTKIGGDLLRILEND</sequence>
<dbReference type="Pfam" id="PF01872">
    <property type="entry name" value="RibD_C"/>
    <property type="match status" value="1"/>
</dbReference>
<dbReference type="PROSITE" id="PS00903">
    <property type="entry name" value="CYT_DCMP_DEAMINASES_1"/>
    <property type="match status" value="1"/>
</dbReference>
<keyword evidence="7 12" id="KW-0479">Metal-binding</keyword>